<organism evidence="5 6">
    <name type="scientific">Streptomyces humidus</name>
    <dbReference type="NCBI Taxonomy" id="52259"/>
    <lineage>
        <taxon>Bacteria</taxon>
        <taxon>Bacillati</taxon>
        <taxon>Actinomycetota</taxon>
        <taxon>Actinomycetes</taxon>
        <taxon>Kitasatosporales</taxon>
        <taxon>Streptomycetaceae</taxon>
        <taxon>Streptomyces</taxon>
    </lineage>
</organism>
<dbReference type="InterPro" id="IPR050641">
    <property type="entry name" value="RIFMO-like"/>
</dbReference>
<evidence type="ECO:0000313" key="6">
    <source>
        <dbReference type="Proteomes" id="UP000606194"/>
    </source>
</evidence>
<dbReference type="PANTHER" id="PTHR43004">
    <property type="entry name" value="TRK SYSTEM POTASSIUM UPTAKE PROTEIN"/>
    <property type="match status" value="1"/>
</dbReference>
<comment type="caution">
    <text evidence="5">The sequence shown here is derived from an EMBL/GenBank/DDBJ whole genome shotgun (WGS) entry which is preliminary data.</text>
</comment>
<gene>
    <name evidence="5" type="ORF">GCM10010269_50500</name>
</gene>
<evidence type="ECO:0000313" key="5">
    <source>
        <dbReference type="EMBL" id="GGS05507.1"/>
    </source>
</evidence>
<dbReference type="GO" id="GO:0016709">
    <property type="term" value="F:oxidoreductase activity, acting on paired donors, with incorporation or reduction of molecular oxygen, NAD(P)H as one donor, and incorporation of one atom of oxygen"/>
    <property type="evidence" value="ECO:0007669"/>
    <property type="project" value="UniProtKB-ARBA"/>
</dbReference>
<keyword evidence="2" id="KW-0285">Flavoprotein</keyword>
<feature type="domain" description="FAD-binding" evidence="4">
    <location>
        <begin position="8"/>
        <end position="346"/>
    </location>
</feature>
<dbReference type="InterPro" id="IPR036188">
    <property type="entry name" value="FAD/NAD-bd_sf"/>
</dbReference>
<sequence>MGSWKTPDTEVLVTGAGPVGLTAAHELARRGVRVRLVDRADGPAVTSRATATHARALEVYHQMGVLEDVLRLGRRVDKFTMHQRGRARARLDADFSRLPTRFPFTLQIDQVLTEQVLRERVRDLGVKIEWGVGLEEAGSHDDHVSVTLRHADGTAEKLSVPWLVGADGAHSTVRRALGIELVGENNETWLTADAALDTDLPPDSLHWMHTGKGTILMVPFPEPGKWRLLDTVDVDHADRPDVIAERFARKITRGTGRTTTVRELTWVSVFTIRQRMIRTMRSGRCFLAGDAAHVHSPASGQGMNTGVQDAHNLAWKLAAVVHGRADDALLDSYSAERVPVGEKLLMSTKTATGLVALQNAAAPVLLPVGLGFLDAVRPVRRQVERKVQRVMSGLALDYPDSPLTVAAERSDGIAPGARVGCTAETARASAGWRALCEEFTDPRWTLLVRPTASAGHGDLERIGRRFGAEVSLRTVGGGDPAPGPHPLADPDGALWRALGAPDPGYALVRPDGYLAAKGELAAADELERLLRRVHLVPGDGGRGDA</sequence>
<dbReference type="SUPFAM" id="SSF51905">
    <property type="entry name" value="FAD/NAD(P)-binding domain"/>
    <property type="match status" value="1"/>
</dbReference>
<dbReference type="GO" id="GO:0071949">
    <property type="term" value="F:FAD binding"/>
    <property type="evidence" value="ECO:0007669"/>
    <property type="project" value="InterPro"/>
</dbReference>
<dbReference type="PRINTS" id="PR00420">
    <property type="entry name" value="RNGMNOXGNASE"/>
</dbReference>
<accession>A0A918G024</accession>
<protein>
    <submittedName>
        <fullName evidence="5">Oxygenase</fullName>
    </submittedName>
</protein>
<dbReference type="RefSeq" id="WP_190151590.1">
    <property type="nucleotide sequence ID" value="NZ_BMTL01000022.1"/>
</dbReference>
<dbReference type="PANTHER" id="PTHR43004:SF19">
    <property type="entry name" value="BINDING MONOOXYGENASE, PUTATIVE (JCVI)-RELATED"/>
    <property type="match status" value="1"/>
</dbReference>
<dbReference type="Gene3D" id="3.40.30.120">
    <property type="match status" value="1"/>
</dbReference>
<evidence type="ECO:0000259" key="4">
    <source>
        <dbReference type="Pfam" id="PF01494"/>
    </source>
</evidence>
<name>A0A918G024_9ACTN</name>
<reference evidence="5" key="2">
    <citation type="submission" date="2020-09" db="EMBL/GenBank/DDBJ databases">
        <authorList>
            <person name="Sun Q."/>
            <person name="Ohkuma M."/>
        </authorList>
    </citation>
    <scope>NUCLEOTIDE SEQUENCE</scope>
    <source>
        <strain evidence="5">JCM 4386</strain>
    </source>
</reference>
<evidence type="ECO:0000256" key="1">
    <source>
        <dbReference type="ARBA" id="ARBA00001974"/>
    </source>
</evidence>
<dbReference type="InterPro" id="IPR002938">
    <property type="entry name" value="FAD-bd"/>
</dbReference>
<dbReference type="Gene3D" id="3.30.70.2450">
    <property type="match status" value="1"/>
</dbReference>
<reference evidence="5" key="1">
    <citation type="journal article" date="2014" name="Int. J. Syst. Evol. Microbiol.">
        <title>Complete genome sequence of Corynebacterium casei LMG S-19264T (=DSM 44701T), isolated from a smear-ripened cheese.</title>
        <authorList>
            <consortium name="US DOE Joint Genome Institute (JGI-PGF)"/>
            <person name="Walter F."/>
            <person name="Albersmeier A."/>
            <person name="Kalinowski J."/>
            <person name="Ruckert C."/>
        </authorList>
    </citation>
    <scope>NUCLEOTIDE SEQUENCE</scope>
    <source>
        <strain evidence="5">JCM 4386</strain>
    </source>
</reference>
<keyword evidence="3" id="KW-0274">FAD</keyword>
<proteinExistence type="predicted"/>
<dbReference type="AlphaFoldDB" id="A0A918G024"/>
<dbReference type="Gene3D" id="3.50.50.60">
    <property type="entry name" value="FAD/NAD(P)-binding domain"/>
    <property type="match status" value="1"/>
</dbReference>
<comment type="cofactor">
    <cofactor evidence="1">
        <name>FAD</name>
        <dbReference type="ChEBI" id="CHEBI:57692"/>
    </cofactor>
</comment>
<evidence type="ECO:0000256" key="2">
    <source>
        <dbReference type="ARBA" id="ARBA00022630"/>
    </source>
</evidence>
<evidence type="ECO:0000256" key="3">
    <source>
        <dbReference type="ARBA" id="ARBA00022827"/>
    </source>
</evidence>
<dbReference type="Pfam" id="PF01494">
    <property type="entry name" value="FAD_binding_3"/>
    <property type="match status" value="1"/>
</dbReference>
<dbReference type="Proteomes" id="UP000606194">
    <property type="component" value="Unassembled WGS sequence"/>
</dbReference>
<keyword evidence="6" id="KW-1185">Reference proteome</keyword>
<dbReference type="EMBL" id="BMTL01000022">
    <property type="protein sequence ID" value="GGS05507.1"/>
    <property type="molecule type" value="Genomic_DNA"/>
</dbReference>